<gene>
    <name evidence="1" type="ORF">Pan189_27950</name>
</gene>
<dbReference type="KEGG" id="svp:Pan189_27950"/>
<dbReference type="AlphaFoldDB" id="A0A517R3E1"/>
<accession>A0A517R3E1</accession>
<sequence>MGQYFKAVNLDKKEVVCPWCLGGGAKLWEWAANPQGAVLTLLLRKSSEGGGGDYNSPPPQIVSIEDRAADIAAVVAAGITREGAPMVLPEDSVVGRWAGDRIVLIGDYDESKLWEELPSYRNISNEVAEAWNDFIEIEDMKLATRHDCGCQ</sequence>
<dbReference type="RefSeq" id="WP_145364512.1">
    <property type="nucleotide sequence ID" value="NZ_CP036268.1"/>
</dbReference>
<evidence type="ECO:0000313" key="2">
    <source>
        <dbReference type="Proteomes" id="UP000317318"/>
    </source>
</evidence>
<name>A0A517R3E1_9PLAN</name>
<evidence type="ECO:0000313" key="1">
    <source>
        <dbReference type="EMBL" id="QDT38402.1"/>
    </source>
</evidence>
<organism evidence="1 2">
    <name type="scientific">Stratiformator vulcanicus</name>
    <dbReference type="NCBI Taxonomy" id="2527980"/>
    <lineage>
        <taxon>Bacteria</taxon>
        <taxon>Pseudomonadati</taxon>
        <taxon>Planctomycetota</taxon>
        <taxon>Planctomycetia</taxon>
        <taxon>Planctomycetales</taxon>
        <taxon>Planctomycetaceae</taxon>
        <taxon>Stratiformator</taxon>
    </lineage>
</organism>
<dbReference type="Proteomes" id="UP000317318">
    <property type="component" value="Chromosome"/>
</dbReference>
<dbReference type="OrthoDB" id="276925at2"/>
<dbReference type="EMBL" id="CP036268">
    <property type="protein sequence ID" value="QDT38402.1"/>
    <property type="molecule type" value="Genomic_DNA"/>
</dbReference>
<protein>
    <submittedName>
        <fullName evidence="1">Uncharacterized protein</fullName>
    </submittedName>
</protein>
<reference evidence="1 2" key="1">
    <citation type="submission" date="2019-02" db="EMBL/GenBank/DDBJ databases">
        <title>Deep-cultivation of Planctomycetes and their phenomic and genomic characterization uncovers novel biology.</title>
        <authorList>
            <person name="Wiegand S."/>
            <person name="Jogler M."/>
            <person name="Boedeker C."/>
            <person name="Pinto D."/>
            <person name="Vollmers J."/>
            <person name="Rivas-Marin E."/>
            <person name="Kohn T."/>
            <person name="Peeters S.H."/>
            <person name="Heuer A."/>
            <person name="Rast P."/>
            <person name="Oberbeckmann S."/>
            <person name="Bunk B."/>
            <person name="Jeske O."/>
            <person name="Meyerdierks A."/>
            <person name="Storesund J.E."/>
            <person name="Kallscheuer N."/>
            <person name="Luecker S."/>
            <person name="Lage O.M."/>
            <person name="Pohl T."/>
            <person name="Merkel B.J."/>
            <person name="Hornburger P."/>
            <person name="Mueller R.-W."/>
            <person name="Bruemmer F."/>
            <person name="Labrenz M."/>
            <person name="Spormann A.M."/>
            <person name="Op den Camp H."/>
            <person name="Overmann J."/>
            <person name="Amann R."/>
            <person name="Jetten M.S.M."/>
            <person name="Mascher T."/>
            <person name="Medema M.H."/>
            <person name="Devos D.P."/>
            <person name="Kaster A.-K."/>
            <person name="Ovreas L."/>
            <person name="Rohde M."/>
            <person name="Galperin M.Y."/>
            <person name="Jogler C."/>
        </authorList>
    </citation>
    <scope>NUCLEOTIDE SEQUENCE [LARGE SCALE GENOMIC DNA]</scope>
    <source>
        <strain evidence="1 2">Pan189</strain>
    </source>
</reference>
<proteinExistence type="predicted"/>
<keyword evidence="2" id="KW-1185">Reference proteome</keyword>